<sequence>MAYIIYDCVISPNSDEIVLLRQRCFPTELLSKTLKVILRYLKMCL</sequence>
<evidence type="ECO:0000313" key="2">
    <source>
        <dbReference type="Proteomes" id="UP000032142"/>
    </source>
</evidence>
<accession>A0A0B0P851</accession>
<name>A0A0B0P851_GOSAR</name>
<protein>
    <submittedName>
        <fullName evidence="1">Uncharacterized protein</fullName>
    </submittedName>
</protein>
<dbReference type="AlphaFoldDB" id="A0A0B0P851"/>
<dbReference type="Proteomes" id="UP000032142">
    <property type="component" value="Unassembled WGS sequence"/>
</dbReference>
<keyword evidence="2" id="KW-1185">Reference proteome</keyword>
<gene>
    <name evidence="1" type="ORF">F383_28237</name>
</gene>
<proteinExistence type="predicted"/>
<dbReference type="EMBL" id="KN417563">
    <property type="protein sequence ID" value="KHG21102.1"/>
    <property type="molecule type" value="Genomic_DNA"/>
</dbReference>
<organism evidence="1 2">
    <name type="scientific">Gossypium arboreum</name>
    <name type="common">Tree cotton</name>
    <name type="synonym">Gossypium nanking</name>
    <dbReference type="NCBI Taxonomy" id="29729"/>
    <lineage>
        <taxon>Eukaryota</taxon>
        <taxon>Viridiplantae</taxon>
        <taxon>Streptophyta</taxon>
        <taxon>Embryophyta</taxon>
        <taxon>Tracheophyta</taxon>
        <taxon>Spermatophyta</taxon>
        <taxon>Magnoliopsida</taxon>
        <taxon>eudicotyledons</taxon>
        <taxon>Gunneridae</taxon>
        <taxon>Pentapetalae</taxon>
        <taxon>rosids</taxon>
        <taxon>malvids</taxon>
        <taxon>Malvales</taxon>
        <taxon>Malvaceae</taxon>
        <taxon>Malvoideae</taxon>
        <taxon>Gossypium</taxon>
    </lineage>
</organism>
<reference evidence="2" key="1">
    <citation type="submission" date="2014-09" db="EMBL/GenBank/DDBJ databases">
        <authorList>
            <person name="Mudge J."/>
            <person name="Ramaraj T."/>
            <person name="Lindquist I.E."/>
            <person name="Bharti A.K."/>
            <person name="Sundararajan A."/>
            <person name="Cameron C.T."/>
            <person name="Woodward J.E."/>
            <person name="May G.D."/>
            <person name="Brubaker C."/>
            <person name="Broadhvest J."/>
            <person name="Wilkins T.A."/>
        </authorList>
    </citation>
    <scope>NUCLEOTIDE SEQUENCE</scope>
    <source>
        <strain evidence="2">cv. AKA8401</strain>
    </source>
</reference>
<evidence type="ECO:0000313" key="1">
    <source>
        <dbReference type="EMBL" id="KHG21102.1"/>
    </source>
</evidence>